<dbReference type="GO" id="GO:0003677">
    <property type="term" value="F:DNA binding"/>
    <property type="evidence" value="ECO:0007669"/>
    <property type="project" value="TreeGrafter"/>
</dbReference>
<dbReference type="AlphaFoldDB" id="A0A4D6LZM4"/>
<dbReference type="PANTHER" id="PTHR10629:SF52">
    <property type="entry name" value="DNA (CYTOSINE-5)-METHYLTRANSFERASE 1"/>
    <property type="match status" value="1"/>
</dbReference>
<name>A0A4D6LZM4_VIGUN</name>
<dbReference type="GO" id="GO:0044027">
    <property type="term" value="P:negative regulation of gene expression via chromosomal CpG island methylation"/>
    <property type="evidence" value="ECO:0007669"/>
    <property type="project" value="TreeGrafter"/>
</dbReference>
<evidence type="ECO:0000256" key="1">
    <source>
        <dbReference type="ARBA" id="ARBA00011975"/>
    </source>
</evidence>
<dbReference type="GO" id="GO:0003886">
    <property type="term" value="F:DNA (cytosine-5-)-methyltransferase activity"/>
    <property type="evidence" value="ECO:0007669"/>
    <property type="project" value="UniProtKB-EC"/>
</dbReference>
<evidence type="ECO:0000256" key="4">
    <source>
        <dbReference type="ARBA" id="ARBA00022691"/>
    </source>
</evidence>
<keyword evidence="2" id="KW-0489">Methyltransferase</keyword>
<dbReference type="GO" id="GO:0032259">
    <property type="term" value="P:methylation"/>
    <property type="evidence" value="ECO:0007669"/>
    <property type="project" value="UniProtKB-KW"/>
</dbReference>
<dbReference type="Gene3D" id="3.90.120.10">
    <property type="entry name" value="DNA Methylase, subunit A, domain 2"/>
    <property type="match status" value="1"/>
</dbReference>
<gene>
    <name evidence="5" type="ORF">DEO72_LG5g1874</name>
</gene>
<keyword evidence="6" id="KW-1185">Reference proteome</keyword>
<dbReference type="PANTHER" id="PTHR10629">
    <property type="entry name" value="CYTOSINE-SPECIFIC METHYLTRANSFERASE"/>
    <property type="match status" value="1"/>
</dbReference>
<dbReference type="Pfam" id="PF00145">
    <property type="entry name" value="DNA_methylase"/>
    <property type="match status" value="1"/>
</dbReference>
<keyword evidence="3" id="KW-0808">Transferase</keyword>
<keyword evidence="4" id="KW-0949">S-adenosyl-L-methionine</keyword>
<accession>A0A4D6LZM4</accession>
<protein>
    <recommendedName>
        <fullName evidence="1">DNA (cytosine-5-)-methyltransferase</fullName>
        <ecNumber evidence="1">2.1.1.37</ecNumber>
    </recommendedName>
</protein>
<sequence>MILAFLSFGDYFLPKYFLLENVRNFVSFNKGYQVRFGIPEAGAFGVSQSRKRAFISVVCLDDILPERIENGAPLRGITVKDTISDLLVVVNRASKGNMKYQNDHVSWFQKKFRAEMVVLTDLISKERIKLNLIRFQKIPKRPGSD</sequence>
<dbReference type="Gene3D" id="3.40.50.150">
    <property type="entry name" value="Vaccinia Virus protein VP39"/>
    <property type="match status" value="1"/>
</dbReference>
<organism evidence="5 6">
    <name type="scientific">Vigna unguiculata</name>
    <name type="common">Cowpea</name>
    <dbReference type="NCBI Taxonomy" id="3917"/>
    <lineage>
        <taxon>Eukaryota</taxon>
        <taxon>Viridiplantae</taxon>
        <taxon>Streptophyta</taxon>
        <taxon>Embryophyta</taxon>
        <taxon>Tracheophyta</taxon>
        <taxon>Spermatophyta</taxon>
        <taxon>Magnoliopsida</taxon>
        <taxon>eudicotyledons</taxon>
        <taxon>Gunneridae</taxon>
        <taxon>Pentapetalae</taxon>
        <taxon>rosids</taxon>
        <taxon>fabids</taxon>
        <taxon>Fabales</taxon>
        <taxon>Fabaceae</taxon>
        <taxon>Papilionoideae</taxon>
        <taxon>50 kb inversion clade</taxon>
        <taxon>NPAAA clade</taxon>
        <taxon>indigoferoid/millettioid clade</taxon>
        <taxon>Phaseoleae</taxon>
        <taxon>Vigna</taxon>
    </lineage>
</organism>
<dbReference type="GO" id="GO:0005634">
    <property type="term" value="C:nucleus"/>
    <property type="evidence" value="ECO:0007669"/>
    <property type="project" value="TreeGrafter"/>
</dbReference>
<dbReference type="InterPro" id="IPR050390">
    <property type="entry name" value="C5-Methyltransferase"/>
</dbReference>
<proteinExistence type="predicted"/>
<dbReference type="SUPFAM" id="SSF53335">
    <property type="entry name" value="S-adenosyl-L-methionine-dependent methyltransferases"/>
    <property type="match status" value="1"/>
</dbReference>
<dbReference type="EMBL" id="CP039349">
    <property type="protein sequence ID" value="QCD93798.1"/>
    <property type="molecule type" value="Genomic_DNA"/>
</dbReference>
<reference evidence="5 6" key="1">
    <citation type="submission" date="2019-04" db="EMBL/GenBank/DDBJ databases">
        <title>An improved genome assembly and genetic linkage map for asparagus bean, Vigna unguiculata ssp. sesquipedialis.</title>
        <authorList>
            <person name="Xia Q."/>
            <person name="Zhang R."/>
            <person name="Dong Y."/>
        </authorList>
    </citation>
    <scope>NUCLEOTIDE SEQUENCE [LARGE SCALE GENOMIC DNA]</scope>
    <source>
        <tissue evidence="5">Leaf</tissue>
    </source>
</reference>
<dbReference type="EC" id="2.1.1.37" evidence="1"/>
<evidence type="ECO:0000313" key="6">
    <source>
        <dbReference type="Proteomes" id="UP000501690"/>
    </source>
</evidence>
<evidence type="ECO:0000256" key="3">
    <source>
        <dbReference type="ARBA" id="ARBA00022679"/>
    </source>
</evidence>
<evidence type="ECO:0000256" key="2">
    <source>
        <dbReference type="ARBA" id="ARBA00022603"/>
    </source>
</evidence>
<dbReference type="InterPro" id="IPR001525">
    <property type="entry name" value="C5_MeTfrase"/>
</dbReference>
<evidence type="ECO:0000313" key="5">
    <source>
        <dbReference type="EMBL" id="QCD93798.1"/>
    </source>
</evidence>
<dbReference type="InterPro" id="IPR029063">
    <property type="entry name" value="SAM-dependent_MTases_sf"/>
</dbReference>
<dbReference type="Proteomes" id="UP000501690">
    <property type="component" value="Linkage Group LG5"/>
</dbReference>